<dbReference type="RefSeq" id="WP_308718395.1">
    <property type="nucleotide sequence ID" value="NZ_JAVHUY010000072.1"/>
</dbReference>
<proteinExistence type="predicted"/>
<organism evidence="2 3">
    <name type="scientific">Phytohabitans maris</name>
    <dbReference type="NCBI Taxonomy" id="3071409"/>
    <lineage>
        <taxon>Bacteria</taxon>
        <taxon>Bacillati</taxon>
        <taxon>Actinomycetota</taxon>
        <taxon>Actinomycetes</taxon>
        <taxon>Micromonosporales</taxon>
        <taxon>Micromonosporaceae</taxon>
    </lineage>
</organism>
<dbReference type="InterPro" id="IPR050585">
    <property type="entry name" value="Xaa-Pro_dipeptidyl-ppase/CocE"/>
</dbReference>
<accession>A0ABU0ZVU6</accession>
<protein>
    <submittedName>
        <fullName evidence="2">Prolyl oligopeptidase family serine peptidase</fullName>
    </submittedName>
</protein>
<dbReference type="Gene3D" id="2.120.10.30">
    <property type="entry name" value="TolB, C-terminal domain"/>
    <property type="match status" value="1"/>
</dbReference>
<dbReference type="InterPro" id="IPR001375">
    <property type="entry name" value="Peptidase_S9_cat"/>
</dbReference>
<dbReference type="PANTHER" id="PTHR43056:SF5">
    <property type="entry name" value="PEPTIDASE S9 PROLYL OLIGOPEPTIDASE CATALYTIC DOMAIN-CONTAINING PROTEIN"/>
    <property type="match status" value="1"/>
</dbReference>
<dbReference type="InterPro" id="IPR029058">
    <property type="entry name" value="AB_hydrolase_fold"/>
</dbReference>
<comment type="caution">
    <text evidence="2">The sequence shown here is derived from an EMBL/GenBank/DDBJ whole genome shotgun (WGS) entry which is preliminary data.</text>
</comment>
<dbReference type="SUPFAM" id="SSF53474">
    <property type="entry name" value="alpha/beta-Hydrolases"/>
    <property type="match status" value="1"/>
</dbReference>
<dbReference type="Gene3D" id="3.40.50.1820">
    <property type="entry name" value="alpha/beta hydrolase"/>
    <property type="match status" value="1"/>
</dbReference>
<dbReference type="EMBL" id="JAVHUY010000072">
    <property type="protein sequence ID" value="MDQ7911148.1"/>
    <property type="molecule type" value="Genomic_DNA"/>
</dbReference>
<sequence length="576" mass="61678">MLTAEQVAEAGTSFDWLTATDGVLYWVESSPQLGRAIVMSWQLVHGSAAVRRSDVDAASVGSSLHAYGGRPYAVVPSGIAVVDASNGQITGDAVRTNTKHVHGDLDGSAAELLGVREDDRGDELVSIGLATTASRTLRSTDGFLASPRAKADRLAWVQWDRDVMPWDSCEVWVADWRPGGRLGEPVRVAGGTGESAFQPTWGQDGSLYFMSDRSGWWNLYRWHDGNVEPVAPMEAECAAAPWESGYANYVLLPGGRIGMTVQRGPRHGLVVVEPGGEVRPIDVPYTFIKPFLAAVGDRIALICASPTRSQEIALVATDGSNEVEVIRRAASKQRPVAVPEVIRIGSGGEVTVLFYPPAGGSGPAPLIVRAHSGPTYGMDYRLDWEVQFFTARGFGVADVDYHGSTGYGREFRTALDGRWGTVDVEDCRNTALHLLATGRARADAVFICGASAGGYTALRAVREDGPFALAVARSAIVDPNRWTTTAPRFQRPHATILTHDDAKIVPQQIRRPVLLIHGDRDEIAPIEDAVELASALASGRLLRLDGVGHYLSGAALAAALDAELGAYMKVLSDCAE</sequence>
<evidence type="ECO:0000313" key="3">
    <source>
        <dbReference type="Proteomes" id="UP001230908"/>
    </source>
</evidence>
<dbReference type="Pfam" id="PF00326">
    <property type="entry name" value="Peptidase_S9"/>
    <property type="match status" value="1"/>
</dbReference>
<gene>
    <name evidence="2" type="ORF">RB614_42330</name>
</gene>
<dbReference type="SUPFAM" id="SSF82171">
    <property type="entry name" value="DPP6 N-terminal domain-like"/>
    <property type="match status" value="1"/>
</dbReference>
<feature type="domain" description="Peptidase S9 prolyl oligopeptidase catalytic" evidence="1">
    <location>
        <begin position="381"/>
        <end position="537"/>
    </location>
</feature>
<evidence type="ECO:0000313" key="2">
    <source>
        <dbReference type="EMBL" id="MDQ7911148.1"/>
    </source>
</evidence>
<keyword evidence="3" id="KW-1185">Reference proteome</keyword>
<evidence type="ECO:0000259" key="1">
    <source>
        <dbReference type="Pfam" id="PF00326"/>
    </source>
</evidence>
<reference evidence="2 3" key="1">
    <citation type="submission" date="2023-08" db="EMBL/GenBank/DDBJ databases">
        <title>Phytohabitans sansha sp. nov., isolated from marine sediment.</title>
        <authorList>
            <person name="Zhao Y."/>
            <person name="Yi K."/>
        </authorList>
    </citation>
    <scope>NUCLEOTIDE SEQUENCE [LARGE SCALE GENOMIC DNA]</scope>
    <source>
        <strain evidence="2 3">ZYX-F-186</strain>
    </source>
</reference>
<dbReference type="PANTHER" id="PTHR43056">
    <property type="entry name" value="PEPTIDASE S9 PROLYL OLIGOPEPTIDASE"/>
    <property type="match status" value="1"/>
</dbReference>
<dbReference type="InterPro" id="IPR011042">
    <property type="entry name" value="6-blade_b-propeller_TolB-like"/>
</dbReference>
<name>A0ABU0ZVU6_9ACTN</name>
<dbReference type="Proteomes" id="UP001230908">
    <property type="component" value="Unassembled WGS sequence"/>
</dbReference>